<name>A0ABS3U5A3_9ACTN</name>
<feature type="compositionally biased region" description="Pro residues" evidence="1">
    <location>
        <begin position="65"/>
        <end position="79"/>
    </location>
</feature>
<keyword evidence="4" id="KW-1185">Reference proteome</keyword>
<proteinExistence type="predicted"/>
<accession>A0ABS3U5A3</accession>
<dbReference type="Proteomes" id="UP000681341">
    <property type="component" value="Unassembled WGS sequence"/>
</dbReference>
<feature type="region of interest" description="Disordered" evidence="1">
    <location>
        <begin position="1"/>
        <end position="138"/>
    </location>
</feature>
<evidence type="ECO:0000313" key="4">
    <source>
        <dbReference type="Proteomes" id="UP000681341"/>
    </source>
</evidence>
<keyword evidence="2" id="KW-1133">Transmembrane helix</keyword>
<evidence type="ECO:0000313" key="3">
    <source>
        <dbReference type="EMBL" id="MBO3733957.1"/>
    </source>
</evidence>
<protein>
    <submittedName>
        <fullName evidence="3">Uncharacterized protein</fullName>
    </submittedName>
</protein>
<keyword evidence="2" id="KW-0472">Membrane</keyword>
<keyword evidence="2" id="KW-0812">Transmembrane</keyword>
<dbReference type="EMBL" id="JAGFNP010000007">
    <property type="protein sequence ID" value="MBO3733957.1"/>
    <property type="molecule type" value="Genomic_DNA"/>
</dbReference>
<dbReference type="RefSeq" id="WP_208496987.1">
    <property type="nucleotide sequence ID" value="NZ_JAGFNP010000007.1"/>
</dbReference>
<sequence>MTQAPEDFTPDTPENDRPGEPRPGQAASAPLVPGQRSGSETPLGTSPEPVLPQADTGNAAIPQAAPMPPLPEPTAPPSTLPVDMLPPGAVPPQAPMPGQMPGQMPPGYPTAPYAAVPHQGGPVPPGQIPPGPIPVSAMPPWPGGHVHFPPPRPDRRRSPLGTILVVLLLVTGSVFGGALVNGWRPGMPAGETGTIEGLAVQPGEGTVPSPGPNASEAEILAYLKEQAQLVLDAQSESLLNNSLDGWLAAYDPTIHDQMTRRFDSLTSMQVSRFDYQIASGPIEDASGAVPLYDISVALSYCFVEPAETCKAADIVFDSRWRAGDDGMVMVEVANSEYGEGPHPWEVTDLVAAVGERTVTAVPLEMADRLDEALEISEAAAVNADKWAYWEKPDRYVIYIASDAEFESWFGGFWDSEDVLGFALPLNGTVNGERQPSTYATVMGVDRTGWGYGLTSVIRHELGHAVTLWAAPSERYADDTWWMVEGVAEYIDHGDRSLDEYDRALDVRDYVEQGGCETDILPPDGDDDTLAGSGKYGCGFLGVHYMIDEYGVEKFTEFFGATAREGEPAVDMAPEIYGKSYAELMEEITAFIAQTV</sequence>
<reference evidence="3 4" key="1">
    <citation type="submission" date="2021-03" db="EMBL/GenBank/DDBJ databases">
        <title>Glycomyces sp. nov., a novel actinomycete isolated from soil.</title>
        <authorList>
            <person name="Yang X."/>
            <person name="Xu X."/>
        </authorList>
    </citation>
    <scope>NUCLEOTIDE SEQUENCE [LARGE SCALE GENOMIC DNA]</scope>
    <source>
        <strain evidence="3 4">NEAU-S30</strain>
    </source>
</reference>
<comment type="caution">
    <text evidence="3">The sequence shown here is derived from an EMBL/GenBank/DDBJ whole genome shotgun (WGS) entry which is preliminary data.</text>
</comment>
<evidence type="ECO:0000256" key="2">
    <source>
        <dbReference type="SAM" id="Phobius"/>
    </source>
</evidence>
<feature type="compositionally biased region" description="Pro residues" evidence="1">
    <location>
        <begin position="122"/>
        <end position="138"/>
    </location>
</feature>
<feature type="transmembrane region" description="Helical" evidence="2">
    <location>
        <begin position="160"/>
        <end position="180"/>
    </location>
</feature>
<evidence type="ECO:0000256" key="1">
    <source>
        <dbReference type="SAM" id="MobiDB-lite"/>
    </source>
</evidence>
<organism evidence="3 4">
    <name type="scientific">Glycomyces niveus</name>
    <dbReference type="NCBI Taxonomy" id="2820287"/>
    <lineage>
        <taxon>Bacteria</taxon>
        <taxon>Bacillati</taxon>
        <taxon>Actinomycetota</taxon>
        <taxon>Actinomycetes</taxon>
        <taxon>Glycomycetales</taxon>
        <taxon>Glycomycetaceae</taxon>
        <taxon>Glycomyces</taxon>
    </lineage>
</organism>
<gene>
    <name evidence="3" type="ORF">J5V16_14105</name>
</gene>